<feature type="transmembrane region" description="Helical" evidence="1">
    <location>
        <begin position="58"/>
        <end position="81"/>
    </location>
</feature>
<organism evidence="3">
    <name type="scientific">freshwater metagenome</name>
    <dbReference type="NCBI Taxonomy" id="449393"/>
    <lineage>
        <taxon>unclassified sequences</taxon>
        <taxon>metagenomes</taxon>
        <taxon>ecological metagenomes</taxon>
    </lineage>
</organism>
<feature type="domain" description="EamA" evidence="2">
    <location>
        <begin position="146"/>
        <end position="280"/>
    </location>
</feature>
<keyword evidence="1" id="KW-0472">Membrane</keyword>
<dbReference type="InterPro" id="IPR000620">
    <property type="entry name" value="EamA_dom"/>
</dbReference>
<dbReference type="Pfam" id="PF00892">
    <property type="entry name" value="EamA"/>
    <property type="match status" value="2"/>
</dbReference>
<evidence type="ECO:0000259" key="2">
    <source>
        <dbReference type="Pfam" id="PF00892"/>
    </source>
</evidence>
<feature type="transmembrane region" description="Helical" evidence="1">
    <location>
        <begin position="114"/>
        <end position="135"/>
    </location>
</feature>
<keyword evidence="1" id="KW-1133">Transmembrane helix</keyword>
<name>A0A6J6EL56_9ZZZZ</name>
<dbReference type="InterPro" id="IPR037185">
    <property type="entry name" value="EmrE-like"/>
</dbReference>
<feature type="transmembrane region" description="Helical" evidence="1">
    <location>
        <begin position="234"/>
        <end position="257"/>
    </location>
</feature>
<dbReference type="EMBL" id="CAEZTU010000018">
    <property type="protein sequence ID" value="CAB4576566.1"/>
    <property type="molecule type" value="Genomic_DNA"/>
</dbReference>
<dbReference type="AlphaFoldDB" id="A0A6J6EL56"/>
<feature type="transmembrane region" description="Helical" evidence="1">
    <location>
        <begin position="206"/>
        <end position="228"/>
    </location>
</feature>
<dbReference type="PANTHER" id="PTHR22911">
    <property type="entry name" value="ACYL-MALONYL CONDENSING ENZYME-RELATED"/>
    <property type="match status" value="1"/>
</dbReference>
<feature type="transmembrane region" description="Helical" evidence="1">
    <location>
        <begin position="174"/>
        <end position="194"/>
    </location>
</feature>
<feature type="transmembrane region" description="Helical" evidence="1">
    <location>
        <begin position="32"/>
        <end position="52"/>
    </location>
</feature>
<reference evidence="3" key="1">
    <citation type="submission" date="2020-05" db="EMBL/GenBank/DDBJ databases">
        <authorList>
            <person name="Chiriac C."/>
            <person name="Salcher M."/>
            <person name="Ghai R."/>
            <person name="Kavagutti S V."/>
        </authorList>
    </citation>
    <scope>NUCLEOTIDE SEQUENCE</scope>
</reference>
<sequence>MAAFLALISSLMWGTADFFGAYVSKKIPANKVLVLSYPVGFVFLLIYAFMLPGQLDSYSILIGSLAGVIGILAMGSLYLALAIGPMGVMSPVTAASSTFVPIAMGLIVGEQLGLIAWVGISVAILAVILVSMETSPTGGKLAVSGKGLVLAITAGLLIGTFLSIVGLAPTSNGMWPLVFARLMSSVLVFGYFMSRKKQSFKEGYDSKLFALVIISGALDATANAVFVLATFEGYLSIAAVIASLYPAATVILATAFLKERLTGIQFVGIGLAFFSAGILSLV</sequence>
<keyword evidence="1" id="KW-0812">Transmembrane</keyword>
<gene>
    <name evidence="3" type="ORF">UFOPK1740_00605</name>
</gene>
<feature type="transmembrane region" description="Helical" evidence="1">
    <location>
        <begin position="6"/>
        <end position="23"/>
    </location>
</feature>
<feature type="transmembrane region" description="Helical" evidence="1">
    <location>
        <begin position="264"/>
        <end position="281"/>
    </location>
</feature>
<protein>
    <submittedName>
        <fullName evidence="3">Unannotated protein</fullName>
    </submittedName>
</protein>
<feature type="transmembrane region" description="Helical" evidence="1">
    <location>
        <begin position="88"/>
        <end position="108"/>
    </location>
</feature>
<proteinExistence type="predicted"/>
<evidence type="ECO:0000313" key="3">
    <source>
        <dbReference type="EMBL" id="CAB4576566.1"/>
    </source>
</evidence>
<dbReference type="GO" id="GO:0016020">
    <property type="term" value="C:membrane"/>
    <property type="evidence" value="ECO:0007669"/>
    <property type="project" value="InterPro"/>
</dbReference>
<dbReference type="SUPFAM" id="SSF103481">
    <property type="entry name" value="Multidrug resistance efflux transporter EmrE"/>
    <property type="match status" value="2"/>
</dbReference>
<feature type="transmembrane region" description="Helical" evidence="1">
    <location>
        <begin position="147"/>
        <end position="168"/>
    </location>
</feature>
<evidence type="ECO:0000256" key="1">
    <source>
        <dbReference type="SAM" id="Phobius"/>
    </source>
</evidence>
<accession>A0A6J6EL56</accession>
<feature type="domain" description="EamA" evidence="2">
    <location>
        <begin position="2"/>
        <end position="132"/>
    </location>
</feature>